<keyword evidence="1" id="KW-0472">Membrane</keyword>
<comment type="caution">
    <text evidence="2">The sequence shown here is derived from an EMBL/GenBank/DDBJ whole genome shotgun (WGS) entry which is preliminary data.</text>
</comment>
<keyword evidence="1" id="KW-1133">Transmembrane helix</keyword>
<dbReference type="Pfam" id="PF11143">
    <property type="entry name" value="DUF2919"/>
    <property type="match status" value="1"/>
</dbReference>
<feature type="transmembrane region" description="Helical" evidence="1">
    <location>
        <begin position="128"/>
        <end position="148"/>
    </location>
</feature>
<protein>
    <submittedName>
        <fullName evidence="2">Come operon protein 3</fullName>
    </submittedName>
</protein>
<gene>
    <name evidence="2" type="primary">yfeZ</name>
    <name evidence="2" type="ORF">NCTC11327_00679</name>
</gene>
<proteinExistence type="predicted"/>
<dbReference type="Proteomes" id="UP000254626">
    <property type="component" value="Unassembled WGS sequence"/>
</dbReference>
<evidence type="ECO:0000313" key="3">
    <source>
        <dbReference type="Proteomes" id="UP000254626"/>
    </source>
</evidence>
<evidence type="ECO:0000256" key="1">
    <source>
        <dbReference type="SAM" id="Phobius"/>
    </source>
</evidence>
<keyword evidence="1" id="KW-0812">Transmembrane</keyword>
<organism evidence="2 3">
    <name type="scientific">Vibrio fluvialis</name>
    <dbReference type="NCBI Taxonomy" id="676"/>
    <lineage>
        <taxon>Bacteria</taxon>
        <taxon>Pseudomonadati</taxon>
        <taxon>Pseudomonadota</taxon>
        <taxon>Gammaproteobacteria</taxon>
        <taxon>Vibrionales</taxon>
        <taxon>Vibrionaceae</taxon>
        <taxon>Vibrio</taxon>
    </lineage>
</organism>
<feature type="transmembrane region" description="Helical" evidence="1">
    <location>
        <begin position="30"/>
        <end position="48"/>
    </location>
</feature>
<name>A0AAX2LKV6_VIBFL</name>
<feature type="transmembrane region" description="Helical" evidence="1">
    <location>
        <begin position="98"/>
        <end position="116"/>
    </location>
</feature>
<feature type="transmembrane region" description="Helical" evidence="1">
    <location>
        <begin position="68"/>
        <end position="86"/>
    </location>
</feature>
<dbReference type="AlphaFoldDB" id="A0AAX2LKV6"/>
<reference evidence="2 3" key="1">
    <citation type="submission" date="2018-06" db="EMBL/GenBank/DDBJ databases">
        <authorList>
            <consortium name="Pathogen Informatics"/>
            <person name="Doyle S."/>
        </authorList>
    </citation>
    <scope>NUCLEOTIDE SEQUENCE [LARGE SCALE GENOMIC DNA]</scope>
    <source>
        <strain evidence="2 3">NCTC11327</strain>
    </source>
</reference>
<dbReference type="EMBL" id="UHIP01000001">
    <property type="protein sequence ID" value="SUP21344.1"/>
    <property type="molecule type" value="Genomic_DNA"/>
</dbReference>
<accession>A0AAX2LKV6</accession>
<dbReference type="InterPro" id="IPR021318">
    <property type="entry name" value="DUF2919"/>
</dbReference>
<sequence>MEGNNQQRKNNVRYTIEQYDTHGYLKAPTWLWLGWLFLARAWIVFVVAGVSRDSGSQILSFVYPGNAALYIGLVAGVPGIALMWLISLRHPERRWINALFRTGRWLTLLTASVQFIQTGYHVYLQHGAFHWANALTLLILLWLILYVYRSRSVRDCFLSPLMAKP</sequence>
<evidence type="ECO:0000313" key="2">
    <source>
        <dbReference type="EMBL" id="SUP21344.1"/>
    </source>
</evidence>